<protein>
    <submittedName>
        <fullName evidence="1">Uncharacterized protein</fullName>
    </submittedName>
</protein>
<sequence>TLIADGSHAGDRQGWRPGARAVREAGIFSPLLEADFEKHEIRELARRWGMPDADQAARPCLMTRFPYGRIPSEEELKRVAAAESALEPLVRLGLTFRVRMLPEGAVVHVGKGAAPGILKEARVRTGLPVVEVETLSGWFDRPKEEKKPD</sequence>
<organism evidence="1 2">
    <name type="scientific">Sutterella parvirubra YIT 11816</name>
    <dbReference type="NCBI Taxonomy" id="762967"/>
    <lineage>
        <taxon>Bacteria</taxon>
        <taxon>Pseudomonadati</taxon>
        <taxon>Pseudomonadota</taxon>
        <taxon>Betaproteobacteria</taxon>
        <taxon>Burkholderiales</taxon>
        <taxon>Sutterellaceae</taxon>
        <taxon>Sutterella</taxon>
    </lineage>
</organism>
<dbReference type="PANTHER" id="PTHR43169">
    <property type="entry name" value="EXSB FAMILY PROTEIN"/>
    <property type="match status" value="1"/>
</dbReference>
<dbReference type="AlphaFoldDB" id="H3KGM3"/>
<dbReference type="PATRIC" id="fig|762967.3.peg.1503"/>
<dbReference type="SUPFAM" id="SSF52402">
    <property type="entry name" value="Adenine nucleotide alpha hydrolases-like"/>
    <property type="match status" value="1"/>
</dbReference>
<dbReference type="Proteomes" id="UP000004956">
    <property type="component" value="Unassembled WGS sequence"/>
</dbReference>
<evidence type="ECO:0000313" key="2">
    <source>
        <dbReference type="Proteomes" id="UP000004956"/>
    </source>
</evidence>
<dbReference type="STRING" id="762967.HMPREF9440_01905"/>
<accession>H3KGM3</accession>
<evidence type="ECO:0000313" key="1">
    <source>
        <dbReference type="EMBL" id="EHY30739.1"/>
    </source>
</evidence>
<feature type="non-terminal residue" evidence="1">
    <location>
        <position position="1"/>
    </location>
</feature>
<gene>
    <name evidence="1" type="ORF">HMPREF9440_01905</name>
</gene>
<name>H3KGM3_9BURK</name>
<reference evidence="1 2" key="1">
    <citation type="submission" date="2011-11" db="EMBL/GenBank/DDBJ databases">
        <authorList>
            <person name="Weinstock G."/>
            <person name="Sodergren E."/>
            <person name="Clifton S."/>
            <person name="Fulton L."/>
            <person name="Fulton B."/>
            <person name="Courtney L."/>
            <person name="Fronick C."/>
            <person name="Harrison M."/>
            <person name="Strong C."/>
            <person name="Farmer C."/>
            <person name="Delahaunty K."/>
            <person name="Markovic C."/>
            <person name="Hall O."/>
            <person name="Minx P."/>
            <person name="Tomlinson C."/>
            <person name="Mitreva M."/>
            <person name="Hou S."/>
            <person name="Chen J."/>
            <person name="Wollam A."/>
            <person name="Pepin K.H."/>
            <person name="Johnson M."/>
            <person name="Bhonagiri V."/>
            <person name="Zhang X."/>
            <person name="Suruliraj S."/>
            <person name="Warren W."/>
            <person name="Chinwalla A."/>
            <person name="Mardis E.R."/>
            <person name="Wilson R.K."/>
        </authorList>
    </citation>
    <scope>NUCLEOTIDE SEQUENCE [LARGE SCALE GENOMIC DNA]</scope>
    <source>
        <strain evidence="1 2">YIT 11816</strain>
    </source>
</reference>
<keyword evidence="2" id="KW-1185">Reference proteome</keyword>
<dbReference type="PANTHER" id="PTHR43169:SF2">
    <property type="entry name" value="NAD_GMP SYNTHASE DOMAIN-CONTAINING PROTEIN"/>
    <property type="match status" value="1"/>
</dbReference>
<comment type="caution">
    <text evidence="1">The sequence shown here is derived from an EMBL/GenBank/DDBJ whole genome shotgun (WGS) entry which is preliminary data.</text>
</comment>
<dbReference type="InterPro" id="IPR052188">
    <property type="entry name" value="Ni-pincer_cofactor_biosynth"/>
</dbReference>
<dbReference type="HOGENOM" id="CLU_1849473_0_0_4"/>
<proteinExistence type="predicted"/>
<dbReference type="EMBL" id="AFBQ01000285">
    <property type="protein sequence ID" value="EHY30739.1"/>
    <property type="molecule type" value="Genomic_DNA"/>
</dbReference>